<evidence type="ECO:0000313" key="2">
    <source>
        <dbReference type="Proteomes" id="UP000494363"/>
    </source>
</evidence>
<name>A0A6J5F6J2_9BURK</name>
<keyword evidence="2" id="KW-1185">Reference proteome</keyword>
<organism evidence="1 2">
    <name type="scientific">Paraburkholderia humisilvae</name>
    <dbReference type="NCBI Taxonomy" id="627669"/>
    <lineage>
        <taxon>Bacteria</taxon>
        <taxon>Pseudomonadati</taxon>
        <taxon>Pseudomonadota</taxon>
        <taxon>Betaproteobacteria</taxon>
        <taxon>Burkholderiales</taxon>
        <taxon>Burkholderiaceae</taxon>
        <taxon>Paraburkholderia</taxon>
    </lineage>
</organism>
<proteinExistence type="predicted"/>
<dbReference type="AlphaFoldDB" id="A0A6J5F6J2"/>
<accession>A0A6J5F6J2</accession>
<evidence type="ECO:0000313" key="1">
    <source>
        <dbReference type="EMBL" id="CAB3773381.1"/>
    </source>
</evidence>
<sequence>MHSIEATRFTVPGILPSRPGIHQPGQFFGTHRLRQVMIETCFSGADAISWQTISGDRYECHMVTVCRCAQLPCDLITIHVGQTNVQQDDIWLEVRNRSDA</sequence>
<gene>
    <name evidence="1" type="ORF">LMG29542_07218</name>
</gene>
<dbReference type="EMBL" id="CADIKH010000074">
    <property type="protein sequence ID" value="CAB3773381.1"/>
    <property type="molecule type" value="Genomic_DNA"/>
</dbReference>
<protein>
    <submittedName>
        <fullName evidence="1">Uncharacterized protein</fullName>
    </submittedName>
</protein>
<dbReference type="Proteomes" id="UP000494363">
    <property type="component" value="Unassembled WGS sequence"/>
</dbReference>
<reference evidence="1 2" key="1">
    <citation type="submission" date="2020-04" db="EMBL/GenBank/DDBJ databases">
        <authorList>
            <person name="De Canck E."/>
        </authorList>
    </citation>
    <scope>NUCLEOTIDE SEQUENCE [LARGE SCALE GENOMIC DNA]</scope>
    <source>
        <strain evidence="1 2">LMG 29542</strain>
    </source>
</reference>